<keyword evidence="7" id="KW-1185">Reference proteome</keyword>
<accession>A0ABT3RRD3</accession>
<evidence type="ECO:0000259" key="5">
    <source>
        <dbReference type="PROSITE" id="PS01124"/>
    </source>
</evidence>
<evidence type="ECO:0000256" key="4">
    <source>
        <dbReference type="SAM" id="Phobius"/>
    </source>
</evidence>
<dbReference type="Gene3D" id="1.10.10.60">
    <property type="entry name" value="Homeodomain-like"/>
    <property type="match status" value="1"/>
</dbReference>
<comment type="caution">
    <text evidence="6">The sequence shown here is derived from an EMBL/GenBank/DDBJ whole genome shotgun (WGS) entry which is preliminary data.</text>
</comment>
<dbReference type="InterPro" id="IPR009057">
    <property type="entry name" value="Homeodomain-like_sf"/>
</dbReference>
<feature type="transmembrane region" description="Helical" evidence="4">
    <location>
        <begin position="6"/>
        <end position="28"/>
    </location>
</feature>
<evidence type="ECO:0000256" key="1">
    <source>
        <dbReference type="ARBA" id="ARBA00023015"/>
    </source>
</evidence>
<name>A0ABT3RRD3_9BACT</name>
<protein>
    <submittedName>
        <fullName evidence="6">Helix-turn-helix domain-containing protein</fullName>
    </submittedName>
</protein>
<feature type="transmembrane region" description="Helical" evidence="4">
    <location>
        <begin position="66"/>
        <end position="85"/>
    </location>
</feature>
<dbReference type="Pfam" id="PF12833">
    <property type="entry name" value="HTH_18"/>
    <property type="match status" value="1"/>
</dbReference>
<proteinExistence type="predicted"/>
<evidence type="ECO:0000256" key="3">
    <source>
        <dbReference type="ARBA" id="ARBA00023163"/>
    </source>
</evidence>
<keyword evidence="4" id="KW-0812">Transmembrane</keyword>
<keyword evidence="4" id="KW-1133">Transmembrane helix</keyword>
<keyword evidence="4" id="KW-0472">Membrane</keyword>
<keyword evidence="1" id="KW-0805">Transcription regulation</keyword>
<feature type="transmembrane region" description="Helical" evidence="4">
    <location>
        <begin position="218"/>
        <end position="235"/>
    </location>
</feature>
<dbReference type="RefSeq" id="WP_266056274.1">
    <property type="nucleotide sequence ID" value="NZ_JAPFQN010000005.1"/>
</dbReference>
<evidence type="ECO:0000313" key="7">
    <source>
        <dbReference type="Proteomes" id="UP001209885"/>
    </source>
</evidence>
<sequence length="378" mass="44836">MIIDNYFELVLMMGAVLSFLLSVYLIFYPGNFFPNRILGVLVFSWSVTVMLFIVQSPQFFNKFPHLYALPDVFVLLFFPLMYLYLRNYLYREIKKPGLQILHYIPAILYLILLTPFFIESGDEKRRMLQEGMPAWFRTVQAIFNIVIIFQGVFYSIFCLRTIHHFQYFRKKHLTDLQMETLKWLRTFVIINIFLWMIGTTGAIFEILGVTIFVDLFKVFYAGLTIFTIMLGVFTIKRPELFSESEDIRKILDLTGINEVKREITSQNNQDYETLSKYISDQKPFLINDLKMQDLVESTGITYKRISEVFNKNYNKTFYEVMNEYRLEEAKKLINEGFHEKHTLNYLAEKAGFNSKTTFNRIFKKYTGLTPSDYIKSIE</sequence>
<dbReference type="InterPro" id="IPR018060">
    <property type="entry name" value="HTH_AraC"/>
</dbReference>
<gene>
    <name evidence="6" type="ORF">OO013_08120</name>
</gene>
<organism evidence="6 7">
    <name type="scientific">Mangrovivirga halotolerans</name>
    <dbReference type="NCBI Taxonomy" id="2993936"/>
    <lineage>
        <taxon>Bacteria</taxon>
        <taxon>Pseudomonadati</taxon>
        <taxon>Bacteroidota</taxon>
        <taxon>Cytophagia</taxon>
        <taxon>Cytophagales</taxon>
        <taxon>Mangrovivirgaceae</taxon>
        <taxon>Mangrovivirga</taxon>
    </lineage>
</organism>
<dbReference type="PANTHER" id="PTHR43280:SF29">
    <property type="entry name" value="ARAC-FAMILY TRANSCRIPTIONAL REGULATOR"/>
    <property type="match status" value="1"/>
</dbReference>
<evidence type="ECO:0000256" key="2">
    <source>
        <dbReference type="ARBA" id="ARBA00023125"/>
    </source>
</evidence>
<dbReference type="SUPFAM" id="SSF46689">
    <property type="entry name" value="Homeodomain-like"/>
    <property type="match status" value="1"/>
</dbReference>
<dbReference type="PROSITE" id="PS00041">
    <property type="entry name" value="HTH_ARAC_FAMILY_1"/>
    <property type="match status" value="1"/>
</dbReference>
<dbReference type="EMBL" id="JAPFQN010000005">
    <property type="protein sequence ID" value="MCX2743827.1"/>
    <property type="molecule type" value="Genomic_DNA"/>
</dbReference>
<dbReference type="PROSITE" id="PS01124">
    <property type="entry name" value="HTH_ARAC_FAMILY_2"/>
    <property type="match status" value="1"/>
</dbReference>
<keyword evidence="2" id="KW-0238">DNA-binding</keyword>
<feature type="transmembrane region" description="Helical" evidence="4">
    <location>
        <begin position="97"/>
        <end position="118"/>
    </location>
</feature>
<feature type="transmembrane region" description="Helical" evidence="4">
    <location>
        <begin position="183"/>
        <end position="212"/>
    </location>
</feature>
<keyword evidence="3" id="KW-0804">Transcription</keyword>
<dbReference type="Proteomes" id="UP001209885">
    <property type="component" value="Unassembled WGS sequence"/>
</dbReference>
<dbReference type="InterPro" id="IPR018062">
    <property type="entry name" value="HTH_AraC-typ_CS"/>
</dbReference>
<feature type="transmembrane region" description="Helical" evidence="4">
    <location>
        <begin position="37"/>
        <end position="54"/>
    </location>
</feature>
<evidence type="ECO:0000313" key="6">
    <source>
        <dbReference type="EMBL" id="MCX2743827.1"/>
    </source>
</evidence>
<dbReference type="SMART" id="SM00342">
    <property type="entry name" value="HTH_ARAC"/>
    <property type="match status" value="1"/>
</dbReference>
<reference evidence="6 7" key="1">
    <citation type="submission" date="2022-11" db="EMBL/GenBank/DDBJ databases">
        <title>The characterization of three novel Bacteroidetes species and genomic analysis of their roles in tidal elemental geochemical cycles.</title>
        <authorList>
            <person name="Ma K."/>
        </authorList>
    </citation>
    <scope>NUCLEOTIDE SEQUENCE [LARGE SCALE GENOMIC DNA]</scope>
    <source>
        <strain evidence="6 7">M17</strain>
    </source>
</reference>
<feature type="domain" description="HTH araC/xylS-type" evidence="5">
    <location>
        <begin position="272"/>
        <end position="376"/>
    </location>
</feature>
<dbReference type="PANTHER" id="PTHR43280">
    <property type="entry name" value="ARAC-FAMILY TRANSCRIPTIONAL REGULATOR"/>
    <property type="match status" value="1"/>
</dbReference>
<feature type="transmembrane region" description="Helical" evidence="4">
    <location>
        <begin position="138"/>
        <end position="162"/>
    </location>
</feature>